<dbReference type="InterPro" id="IPR024051">
    <property type="entry name" value="AICAR_Tfase_dup_dom_sf"/>
</dbReference>
<dbReference type="InterPro" id="IPR002695">
    <property type="entry name" value="PurH-like"/>
</dbReference>
<name>A0A937X6R3_9BACT</name>
<proteinExistence type="predicted"/>
<dbReference type="Gene3D" id="3.40.140.20">
    <property type="match status" value="2"/>
</dbReference>
<dbReference type="EMBL" id="VGJX01000547">
    <property type="protein sequence ID" value="MBM3275365.1"/>
    <property type="molecule type" value="Genomic_DNA"/>
</dbReference>
<accession>A0A937X6R3</accession>
<dbReference type="GO" id="GO:0004643">
    <property type="term" value="F:phosphoribosylaminoimidazolecarboxamide formyltransferase activity"/>
    <property type="evidence" value="ECO:0007669"/>
    <property type="project" value="InterPro"/>
</dbReference>
<dbReference type="AlphaFoldDB" id="A0A937X6R3"/>
<comment type="caution">
    <text evidence="1">The sequence shown here is derived from an EMBL/GenBank/DDBJ whole genome shotgun (WGS) entry which is preliminary data.</text>
</comment>
<gene>
    <name evidence="1" type="ORF">FJZ00_09440</name>
</gene>
<sequence>FGGVVVLNESIDGATAEEISATYVEVVAAPGFSDEALEIFGRKKDLRVARTCDPRSLPRFAGDPTHDVLDLKVATDGSLLVQQPYLTRIRTGRDFKLHPEVKSSDGSAVRADVAPTAEQLDDLLLAWYVNTGVRSNGIVFARGGRTLAIGTGEQERVGAVEQAIAKAKQKGHDLRGAVMSSDAFFPFRDAVDACAAEGVAAIVQPGGSLRDAEVVTACNDHRIALTFTEERCFGHF</sequence>
<dbReference type="GO" id="GO:0005829">
    <property type="term" value="C:cytosol"/>
    <property type="evidence" value="ECO:0007669"/>
    <property type="project" value="TreeGrafter"/>
</dbReference>
<dbReference type="InterPro" id="IPR016193">
    <property type="entry name" value="Cytidine_deaminase-like"/>
</dbReference>
<evidence type="ECO:0000313" key="1">
    <source>
        <dbReference type="EMBL" id="MBM3275365.1"/>
    </source>
</evidence>
<dbReference type="Pfam" id="PF01808">
    <property type="entry name" value="AICARFT_IMPCHas"/>
    <property type="match status" value="1"/>
</dbReference>
<dbReference type="SMART" id="SM00798">
    <property type="entry name" value="AICARFT_IMPCHas"/>
    <property type="match status" value="1"/>
</dbReference>
<dbReference type="PANTHER" id="PTHR11692">
    <property type="entry name" value="BIFUNCTIONAL PURINE BIOSYNTHESIS PROTEIN PURH"/>
    <property type="match status" value="1"/>
</dbReference>
<feature type="non-terminal residue" evidence="1">
    <location>
        <position position="1"/>
    </location>
</feature>
<dbReference type="SUPFAM" id="SSF53927">
    <property type="entry name" value="Cytidine deaminase-like"/>
    <property type="match status" value="1"/>
</dbReference>
<reference evidence="1 2" key="1">
    <citation type="submission" date="2019-03" db="EMBL/GenBank/DDBJ databases">
        <title>Lake Tanganyika Metagenome-Assembled Genomes (MAGs).</title>
        <authorList>
            <person name="Tran P."/>
        </authorList>
    </citation>
    <scope>NUCLEOTIDE SEQUENCE [LARGE SCALE GENOMIC DNA]</scope>
    <source>
        <strain evidence="1">K_DeepCast_65m_m2_236</strain>
    </source>
</reference>
<evidence type="ECO:0000313" key="2">
    <source>
        <dbReference type="Proteomes" id="UP000703893"/>
    </source>
</evidence>
<dbReference type="Proteomes" id="UP000703893">
    <property type="component" value="Unassembled WGS sequence"/>
</dbReference>
<organism evidence="1 2">
    <name type="scientific">Candidatus Tanganyikabacteria bacterium</name>
    <dbReference type="NCBI Taxonomy" id="2961651"/>
    <lineage>
        <taxon>Bacteria</taxon>
        <taxon>Bacillati</taxon>
        <taxon>Candidatus Sericytochromatia</taxon>
        <taxon>Candidatus Tanganyikabacteria</taxon>
    </lineage>
</organism>
<dbReference type="GO" id="GO:0006189">
    <property type="term" value="P:'de novo' IMP biosynthetic process"/>
    <property type="evidence" value="ECO:0007669"/>
    <property type="project" value="TreeGrafter"/>
</dbReference>
<protein>
    <submittedName>
        <fullName evidence="1">IMP cyclohydrolase</fullName>
    </submittedName>
</protein>
<dbReference type="PANTHER" id="PTHR11692:SF0">
    <property type="entry name" value="BIFUNCTIONAL PURINE BIOSYNTHESIS PROTEIN ATIC"/>
    <property type="match status" value="1"/>
</dbReference>
<dbReference type="GO" id="GO:0003937">
    <property type="term" value="F:IMP cyclohydrolase activity"/>
    <property type="evidence" value="ECO:0007669"/>
    <property type="project" value="InterPro"/>
</dbReference>